<accession>A0ABR1SRT3</accession>
<proteinExistence type="predicted"/>
<reference evidence="1 2" key="1">
    <citation type="submission" date="2023-01" db="EMBL/GenBank/DDBJ databases">
        <title>Analysis of 21 Apiospora genomes using comparative genomics revels a genus with tremendous synthesis potential of carbohydrate active enzymes and secondary metabolites.</title>
        <authorList>
            <person name="Sorensen T."/>
        </authorList>
    </citation>
    <scope>NUCLEOTIDE SEQUENCE [LARGE SCALE GENOMIC DNA]</scope>
    <source>
        <strain evidence="1 2">CBS 33761</strain>
    </source>
</reference>
<dbReference type="EMBL" id="JAQQWK010000008">
    <property type="protein sequence ID" value="KAK8036213.1"/>
    <property type="molecule type" value="Genomic_DNA"/>
</dbReference>
<name>A0ABR1SRT3_9PEZI</name>
<keyword evidence="2" id="KW-1185">Reference proteome</keyword>
<protein>
    <submittedName>
        <fullName evidence="1">Uncharacterized protein</fullName>
    </submittedName>
</protein>
<gene>
    <name evidence="1" type="ORF">PG993_008827</name>
</gene>
<organism evidence="1 2">
    <name type="scientific">Apiospora rasikravindrae</name>
    <dbReference type="NCBI Taxonomy" id="990691"/>
    <lineage>
        <taxon>Eukaryota</taxon>
        <taxon>Fungi</taxon>
        <taxon>Dikarya</taxon>
        <taxon>Ascomycota</taxon>
        <taxon>Pezizomycotina</taxon>
        <taxon>Sordariomycetes</taxon>
        <taxon>Xylariomycetidae</taxon>
        <taxon>Amphisphaeriales</taxon>
        <taxon>Apiosporaceae</taxon>
        <taxon>Apiospora</taxon>
    </lineage>
</organism>
<dbReference type="Proteomes" id="UP001444661">
    <property type="component" value="Unassembled WGS sequence"/>
</dbReference>
<sequence length="178" mass="19853">MMGEQTVNLDGCEAFASQHPHHFRALRPYRGVDGHQLEQRLAASPGEDVGERDGVRIDDRLEHFHVRAPHDGAVEKGLAGEVFQRVLFTHDSRVAPAIFFHHEFPIIPLIISCVSFLKALTMLPGLRGPMPFRATSRTQATCSIPSFLVYQVYMFLTMNCNLSVVRSARSRSALAALL</sequence>
<evidence type="ECO:0000313" key="2">
    <source>
        <dbReference type="Proteomes" id="UP001444661"/>
    </source>
</evidence>
<comment type="caution">
    <text evidence="1">The sequence shown here is derived from an EMBL/GenBank/DDBJ whole genome shotgun (WGS) entry which is preliminary data.</text>
</comment>
<evidence type="ECO:0000313" key="1">
    <source>
        <dbReference type="EMBL" id="KAK8036213.1"/>
    </source>
</evidence>